<dbReference type="EMBL" id="JBFXLS010000002">
    <property type="protein sequence ID" value="KAL2834361.1"/>
    <property type="molecule type" value="Genomic_DNA"/>
</dbReference>
<feature type="region of interest" description="Disordered" evidence="1">
    <location>
        <begin position="365"/>
        <end position="386"/>
    </location>
</feature>
<organism evidence="2 3">
    <name type="scientific">Aspergillus cavernicola</name>
    <dbReference type="NCBI Taxonomy" id="176166"/>
    <lineage>
        <taxon>Eukaryota</taxon>
        <taxon>Fungi</taxon>
        <taxon>Dikarya</taxon>
        <taxon>Ascomycota</taxon>
        <taxon>Pezizomycotina</taxon>
        <taxon>Eurotiomycetes</taxon>
        <taxon>Eurotiomycetidae</taxon>
        <taxon>Eurotiales</taxon>
        <taxon>Aspergillaceae</taxon>
        <taxon>Aspergillus</taxon>
        <taxon>Aspergillus subgen. Nidulantes</taxon>
    </lineage>
</organism>
<gene>
    <name evidence="2" type="ORF">BDW59DRAFT_156296</name>
</gene>
<comment type="caution">
    <text evidence="2">The sequence shown here is derived from an EMBL/GenBank/DDBJ whole genome shotgun (WGS) entry which is preliminary data.</text>
</comment>
<evidence type="ECO:0000313" key="3">
    <source>
        <dbReference type="Proteomes" id="UP001610335"/>
    </source>
</evidence>
<dbReference type="Proteomes" id="UP001610335">
    <property type="component" value="Unassembled WGS sequence"/>
</dbReference>
<evidence type="ECO:0008006" key="4">
    <source>
        <dbReference type="Google" id="ProtNLM"/>
    </source>
</evidence>
<feature type="compositionally biased region" description="Basic and acidic residues" evidence="1">
    <location>
        <begin position="377"/>
        <end position="386"/>
    </location>
</feature>
<sequence length="386" mass="43547">MEQIANLSPMVVNLHNFLQELDMLINVGTVGVVSTKDTNAIEKKIPSMMQSLLRSYQDMMTKAITEESHQISKVLHKSHGATDMSFKSKRYFIDGIVKGTPVEALPDYGADTSFISDQFANSLGLSLAPATHRTIRLANGKEVESPGMVEVPWKFAGERKSQPVPCWILPGSIHNLVLGSPFLKTTKTLTRFASRIKSKLIIHPRRLRLQLLGEESSDVMLVSRAYANQIGMKIDDDPNKSLEVEFADGTTAWTSGVVHDALWSVGDSTVRCDFYVLDDLCVDVVLNNHYLFDFNVFSEFEEYFIDADSEDSLRRLCNIRLIGKYGGSLGRLEEDYQQDLNSPDAFGHEKTQRELARRDKIRDEIQALPEDQQTAARLDESERQRR</sequence>
<dbReference type="SUPFAM" id="SSF50630">
    <property type="entry name" value="Acid proteases"/>
    <property type="match status" value="1"/>
</dbReference>
<dbReference type="InterPro" id="IPR021109">
    <property type="entry name" value="Peptidase_aspartic_dom_sf"/>
</dbReference>
<dbReference type="Pfam" id="PF13650">
    <property type="entry name" value="Asp_protease_2"/>
    <property type="match status" value="1"/>
</dbReference>
<evidence type="ECO:0000256" key="1">
    <source>
        <dbReference type="SAM" id="MobiDB-lite"/>
    </source>
</evidence>
<dbReference type="Gene3D" id="2.40.70.10">
    <property type="entry name" value="Acid Proteases"/>
    <property type="match status" value="2"/>
</dbReference>
<evidence type="ECO:0000313" key="2">
    <source>
        <dbReference type="EMBL" id="KAL2834361.1"/>
    </source>
</evidence>
<proteinExistence type="predicted"/>
<name>A0ABR4J2T7_9EURO</name>
<reference evidence="2 3" key="1">
    <citation type="submission" date="2024-07" db="EMBL/GenBank/DDBJ databases">
        <title>Section-level genome sequencing and comparative genomics of Aspergillus sections Usti and Cavernicolus.</title>
        <authorList>
            <consortium name="Lawrence Berkeley National Laboratory"/>
            <person name="Nybo J.L."/>
            <person name="Vesth T.C."/>
            <person name="Theobald S."/>
            <person name="Frisvad J.C."/>
            <person name="Larsen T.O."/>
            <person name="Kjaerboelling I."/>
            <person name="Rothschild-Mancinelli K."/>
            <person name="Lyhne E.K."/>
            <person name="Kogle M.E."/>
            <person name="Barry K."/>
            <person name="Clum A."/>
            <person name="Na H."/>
            <person name="Ledsgaard L."/>
            <person name="Lin J."/>
            <person name="Lipzen A."/>
            <person name="Kuo A."/>
            <person name="Riley R."/>
            <person name="Mondo S."/>
            <person name="LaButti K."/>
            <person name="Haridas S."/>
            <person name="Pangalinan J."/>
            <person name="Salamov A.A."/>
            <person name="Simmons B.A."/>
            <person name="Magnuson J.K."/>
            <person name="Chen J."/>
            <person name="Drula E."/>
            <person name="Henrissat B."/>
            <person name="Wiebenga A."/>
            <person name="Lubbers R.J."/>
            <person name="Gomes A.C."/>
            <person name="Makela M.R."/>
            <person name="Stajich J."/>
            <person name="Grigoriev I.V."/>
            <person name="Mortensen U.H."/>
            <person name="De vries R.P."/>
            <person name="Baker S.E."/>
            <person name="Andersen M.R."/>
        </authorList>
    </citation>
    <scope>NUCLEOTIDE SEQUENCE [LARGE SCALE GENOMIC DNA]</scope>
    <source>
        <strain evidence="2 3">CBS 600.67</strain>
    </source>
</reference>
<accession>A0ABR4J2T7</accession>
<dbReference type="CDD" id="cd00303">
    <property type="entry name" value="retropepsin_like"/>
    <property type="match status" value="2"/>
</dbReference>
<protein>
    <recommendedName>
        <fullName evidence="4">Peptidase A2 domain-containing protein</fullName>
    </recommendedName>
</protein>
<keyword evidence="3" id="KW-1185">Reference proteome</keyword>